<evidence type="ECO:0000256" key="1">
    <source>
        <dbReference type="ARBA" id="ARBA00022614"/>
    </source>
</evidence>
<comment type="caution">
    <text evidence="4">The sequence shown here is derived from an EMBL/GenBank/DDBJ whole genome shotgun (WGS) entry which is preliminary data.</text>
</comment>
<dbReference type="InterPro" id="IPR003591">
    <property type="entry name" value="Leu-rich_rpt_typical-subtyp"/>
</dbReference>
<evidence type="ECO:0000256" key="2">
    <source>
        <dbReference type="ARBA" id="ARBA00022737"/>
    </source>
</evidence>
<dbReference type="InterPro" id="IPR001611">
    <property type="entry name" value="Leu-rich_rpt"/>
</dbReference>
<protein>
    <recommendedName>
        <fullName evidence="3">Disease resistance R13L4/SHOC-2-like LRR domain-containing protein</fullName>
    </recommendedName>
</protein>
<keyword evidence="1" id="KW-0433">Leucine-rich repeat</keyword>
<dbReference type="PANTHER" id="PTHR45752">
    <property type="entry name" value="LEUCINE-RICH REPEAT-CONTAINING"/>
    <property type="match status" value="1"/>
</dbReference>
<keyword evidence="5" id="KW-1185">Reference proteome</keyword>
<sequence>MPDIALNVVQRKLVADKIVALRLTGDSKGRNFTSEEFSKLPNLRFLELEGGNLVGDFKNLLSKLTWFSWSHFPSKLKAKNLCLEKLVVLELSRGDLGDWAKWEQCMVSNNLKVIHINDSKNLHRTPDFSKCENLKRFICQDCSTTPMVDSSLFKLEHLKHLEIKGKFMLEGNECNLFVVPFASGSLRSLSTLYIQCMNVEGIHHSFGEMMHLKYLSFSNCLLRKVPDSIGKLKSLVELDLYMTEITELPHCIGDLKKLTKLSLHGTLIEKLPNSIGGLESLIKLDLTNLDITELPTCIGNLKKLECLYLHGSKIKELPYTIGMLENLKELDASSCNNLEGEIPKEIGALSFLRMLNLSYSWIRRLPTSMNRLSHLQELNLNQCHKLEQISELPMSLKDLDFPSHLLWTAANLSHLTNLDSLCIRDLHISRGTPQLSEFGDGAPNIEWIKGLSKLEYLSFLVKDVTFSLNDLTTLSRLRCLEMTWIDHRSWIALPSGLSALRLYDLRSPEVKLDDVFGQQLERLDWLYVGGSELLERLSGLSSLKGLESLSVESCPRLLEIQDSTVAACIKQEYEMLRPHLDTTKEMCIFNQKLALELAIQASSEDSYSSSRV</sequence>
<dbReference type="EMBL" id="JBJKBG010000006">
    <property type="protein sequence ID" value="KAL3736814.1"/>
    <property type="molecule type" value="Genomic_DNA"/>
</dbReference>
<dbReference type="Pfam" id="PF00560">
    <property type="entry name" value="LRR_1"/>
    <property type="match status" value="1"/>
</dbReference>
<dbReference type="SMART" id="SM00369">
    <property type="entry name" value="LRR_TYP"/>
    <property type="match status" value="4"/>
</dbReference>
<keyword evidence="2" id="KW-0677">Repeat</keyword>
<dbReference type="Proteomes" id="UP001634007">
    <property type="component" value="Unassembled WGS sequence"/>
</dbReference>
<accession>A0ABD3KEN0</accession>
<dbReference type="InterPro" id="IPR032675">
    <property type="entry name" value="LRR_dom_sf"/>
</dbReference>
<evidence type="ECO:0000259" key="3">
    <source>
        <dbReference type="Pfam" id="PF23598"/>
    </source>
</evidence>
<dbReference type="Gene3D" id="3.80.10.10">
    <property type="entry name" value="Ribonuclease Inhibitor"/>
    <property type="match status" value="3"/>
</dbReference>
<proteinExistence type="predicted"/>
<feature type="domain" description="Disease resistance R13L4/SHOC-2-like LRR" evidence="3">
    <location>
        <begin position="196"/>
        <end position="284"/>
    </location>
</feature>
<dbReference type="InterPro" id="IPR050715">
    <property type="entry name" value="LRR-SigEffector_domain"/>
</dbReference>
<dbReference type="SUPFAM" id="SSF52047">
    <property type="entry name" value="RNI-like"/>
    <property type="match status" value="1"/>
</dbReference>
<evidence type="ECO:0000313" key="4">
    <source>
        <dbReference type="EMBL" id="KAL3736814.1"/>
    </source>
</evidence>
<evidence type="ECO:0000313" key="5">
    <source>
        <dbReference type="Proteomes" id="UP001634007"/>
    </source>
</evidence>
<organism evidence="4 5">
    <name type="scientific">Eucalyptus globulus</name>
    <name type="common">Tasmanian blue gum</name>
    <dbReference type="NCBI Taxonomy" id="34317"/>
    <lineage>
        <taxon>Eukaryota</taxon>
        <taxon>Viridiplantae</taxon>
        <taxon>Streptophyta</taxon>
        <taxon>Embryophyta</taxon>
        <taxon>Tracheophyta</taxon>
        <taxon>Spermatophyta</taxon>
        <taxon>Magnoliopsida</taxon>
        <taxon>eudicotyledons</taxon>
        <taxon>Gunneridae</taxon>
        <taxon>Pentapetalae</taxon>
        <taxon>rosids</taxon>
        <taxon>malvids</taxon>
        <taxon>Myrtales</taxon>
        <taxon>Myrtaceae</taxon>
        <taxon>Myrtoideae</taxon>
        <taxon>Eucalypteae</taxon>
        <taxon>Eucalyptus</taxon>
    </lineage>
</organism>
<dbReference type="SUPFAM" id="SSF52058">
    <property type="entry name" value="L domain-like"/>
    <property type="match status" value="2"/>
</dbReference>
<dbReference type="Pfam" id="PF23598">
    <property type="entry name" value="LRR_14"/>
    <property type="match status" value="1"/>
</dbReference>
<dbReference type="AlphaFoldDB" id="A0ABD3KEN0"/>
<gene>
    <name evidence="4" type="ORF">ACJRO7_025703</name>
</gene>
<dbReference type="PANTHER" id="PTHR45752:SF195">
    <property type="entry name" value="LEUCINE-RICH REPEAT (LRR) FAMILY PROTEIN-RELATED"/>
    <property type="match status" value="1"/>
</dbReference>
<dbReference type="InterPro" id="IPR055414">
    <property type="entry name" value="LRR_R13L4/SHOC2-like"/>
</dbReference>
<reference evidence="4 5" key="1">
    <citation type="submission" date="2024-11" db="EMBL/GenBank/DDBJ databases">
        <title>Chromosome-level genome assembly of Eucalyptus globulus Labill. provides insights into its genome evolution.</title>
        <authorList>
            <person name="Li X."/>
        </authorList>
    </citation>
    <scope>NUCLEOTIDE SEQUENCE [LARGE SCALE GENOMIC DNA]</scope>
    <source>
        <strain evidence="4">CL2024</strain>
        <tissue evidence="4">Fresh tender leaves</tissue>
    </source>
</reference>
<name>A0ABD3KEN0_EUCGL</name>